<sequence length="105" mass="11188">MPLFSQASVSTTAPNSPLTVPLLDMLAQPPPCRRLVRRYITPIADGGVITVKMSKGTITPDAPLKNASPAKPLIPMASFTGHTSSQSLPQIPNSYTWELPSTAVF</sequence>
<organism evidence="1 2">
    <name type="scientific">Liparis tanakae</name>
    <name type="common">Tanaka's snailfish</name>
    <dbReference type="NCBI Taxonomy" id="230148"/>
    <lineage>
        <taxon>Eukaryota</taxon>
        <taxon>Metazoa</taxon>
        <taxon>Chordata</taxon>
        <taxon>Craniata</taxon>
        <taxon>Vertebrata</taxon>
        <taxon>Euteleostomi</taxon>
        <taxon>Actinopterygii</taxon>
        <taxon>Neopterygii</taxon>
        <taxon>Teleostei</taxon>
        <taxon>Neoteleostei</taxon>
        <taxon>Acanthomorphata</taxon>
        <taxon>Eupercaria</taxon>
        <taxon>Perciformes</taxon>
        <taxon>Cottioidei</taxon>
        <taxon>Cottales</taxon>
        <taxon>Liparidae</taxon>
        <taxon>Liparis</taxon>
    </lineage>
</organism>
<dbReference type="EMBL" id="SRLO01000107">
    <property type="protein sequence ID" value="TNN75109.1"/>
    <property type="molecule type" value="Genomic_DNA"/>
</dbReference>
<accession>A0A4Z2IAL5</accession>
<comment type="caution">
    <text evidence="1">The sequence shown here is derived from an EMBL/GenBank/DDBJ whole genome shotgun (WGS) entry which is preliminary data.</text>
</comment>
<protein>
    <submittedName>
        <fullName evidence="1">Uncharacterized protein</fullName>
    </submittedName>
</protein>
<gene>
    <name evidence="1" type="ORF">EYF80_014682</name>
</gene>
<evidence type="ECO:0000313" key="1">
    <source>
        <dbReference type="EMBL" id="TNN75109.1"/>
    </source>
</evidence>
<evidence type="ECO:0000313" key="2">
    <source>
        <dbReference type="Proteomes" id="UP000314294"/>
    </source>
</evidence>
<name>A0A4Z2IAL5_9TELE</name>
<dbReference type="Proteomes" id="UP000314294">
    <property type="component" value="Unassembled WGS sequence"/>
</dbReference>
<keyword evidence="2" id="KW-1185">Reference proteome</keyword>
<proteinExistence type="predicted"/>
<reference evidence="1 2" key="1">
    <citation type="submission" date="2019-03" db="EMBL/GenBank/DDBJ databases">
        <title>First draft genome of Liparis tanakae, snailfish: a comprehensive survey of snailfish specific genes.</title>
        <authorList>
            <person name="Kim W."/>
            <person name="Song I."/>
            <person name="Jeong J.-H."/>
            <person name="Kim D."/>
            <person name="Kim S."/>
            <person name="Ryu S."/>
            <person name="Song J.Y."/>
            <person name="Lee S.K."/>
        </authorList>
    </citation>
    <scope>NUCLEOTIDE SEQUENCE [LARGE SCALE GENOMIC DNA]</scope>
    <source>
        <tissue evidence="1">Muscle</tissue>
    </source>
</reference>
<dbReference type="AlphaFoldDB" id="A0A4Z2IAL5"/>